<protein>
    <submittedName>
        <fullName evidence="7">Glycoside hydrolase family 3 C-terminal domain-containing protein</fullName>
    </submittedName>
</protein>
<dbReference type="InterPro" id="IPR050288">
    <property type="entry name" value="Cellulose_deg_GH3"/>
</dbReference>
<dbReference type="GO" id="GO:0016787">
    <property type="term" value="F:hydrolase activity"/>
    <property type="evidence" value="ECO:0007669"/>
    <property type="project" value="UniProtKB-KW"/>
</dbReference>
<dbReference type="Gene3D" id="3.40.50.1700">
    <property type="entry name" value="Glycoside hydrolase family 3 C-terminal domain"/>
    <property type="match status" value="1"/>
</dbReference>
<evidence type="ECO:0000256" key="2">
    <source>
        <dbReference type="ARBA" id="ARBA00022801"/>
    </source>
</evidence>
<dbReference type="InterPro" id="IPR036962">
    <property type="entry name" value="Glyco_hydro_3_N_sf"/>
</dbReference>
<dbReference type="EMBL" id="JBHSWJ010000002">
    <property type="protein sequence ID" value="MFC6715446.1"/>
    <property type="molecule type" value="Genomic_DNA"/>
</dbReference>
<dbReference type="InterPro" id="IPR026891">
    <property type="entry name" value="Fn3-like"/>
</dbReference>
<dbReference type="Proteomes" id="UP001596356">
    <property type="component" value="Unassembled WGS sequence"/>
</dbReference>
<dbReference type="InterPro" id="IPR036881">
    <property type="entry name" value="Glyco_hydro_3_C_sf"/>
</dbReference>
<dbReference type="SUPFAM" id="SSF51445">
    <property type="entry name" value="(Trans)glycosidases"/>
    <property type="match status" value="1"/>
</dbReference>
<proteinExistence type="inferred from homology"/>
<dbReference type="RefSeq" id="WP_377824573.1">
    <property type="nucleotide sequence ID" value="NZ_JBHSWJ010000002.1"/>
</dbReference>
<dbReference type="InterPro" id="IPR001764">
    <property type="entry name" value="Glyco_hydro_3_N"/>
</dbReference>
<feature type="region of interest" description="Disordered" evidence="5">
    <location>
        <begin position="22"/>
        <end position="48"/>
    </location>
</feature>
<dbReference type="Pfam" id="PF14310">
    <property type="entry name" value="Fn3-like"/>
    <property type="match status" value="1"/>
</dbReference>
<evidence type="ECO:0000259" key="6">
    <source>
        <dbReference type="SMART" id="SM01217"/>
    </source>
</evidence>
<dbReference type="SMART" id="SM01217">
    <property type="entry name" value="Fn3_like"/>
    <property type="match status" value="1"/>
</dbReference>
<dbReference type="InterPro" id="IPR017853">
    <property type="entry name" value="GH"/>
</dbReference>
<name>A0ABW2AY51_9MICO</name>
<dbReference type="InterPro" id="IPR013783">
    <property type="entry name" value="Ig-like_fold"/>
</dbReference>
<comment type="caution">
    <text evidence="7">The sequence shown here is derived from an EMBL/GenBank/DDBJ whole genome shotgun (WGS) entry which is preliminary data.</text>
</comment>
<evidence type="ECO:0000256" key="3">
    <source>
        <dbReference type="ARBA" id="ARBA00023277"/>
    </source>
</evidence>
<comment type="similarity">
    <text evidence="1 4">Belongs to the glycosyl hydrolase 3 family.</text>
</comment>
<evidence type="ECO:0000256" key="4">
    <source>
        <dbReference type="RuleBase" id="RU361161"/>
    </source>
</evidence>
<dbReference type="PANTHER" id="PTHR42715">
    <property type="entry name" value="BETA-GLUCOSIDASE"/>
    <property type="match status" value="1"/>
</dbReference>
<evidence type="ECO:0000313" key="8">
    <source>
        <dbReference type="Proteomes" id="UP001596356"/>
    </source>
</evidence>
<dbReference type="Gene3D" id="3.20.20.300">
    <property type="entry name" value="Glycoside hydrolase, family 3, N-terminal domain"/>
    <property type="match status" value="1"/>
</dbReference>
<evidence type="ECO:0000256" key="5">
    <source>
        <dbReference type="SAM" id="MobiDB-lite"/>
    </source>
</evidence>
<organism evidence="7 8">
    <name type="scientific">Branchiibius cervicis</name>
    <dbReference type="NCBI Taxonomy" id="908252"/>
    <lineage>
        <taxon>Bacteria</taxon>
        <taxon>Bacillati</taxon>
        <taxon>Actinomycetota</taxon>
        <taxon>Actinomycetes</taxon>
        <taxon>Micrococcales</taxon>
        <taxon>Dermacoccaceae</taxon>
        <taxon>Branchiibius</taxon>
    </lineage>
</organism>
<evidence type="ECO:0000256" key="1">
    <source>
        <dbReference type="ARBA" id="ARBA00005336"/>
    </source>
</evidence>
<keyword evidence="8" id="KW-1185">Reference proteome</keyword>
<sequence>MTVTEPSIDDLASLTSGASAWETTSLPGELDPMVLSDGPHGLRRQPAEGDTLGIGNSIPATCFPPAVGLASSWNDDLIEQVGAQLAREAKALGVSVLLGPGLNIKRSPLCGRNFEYASEDPQVAGRYGAAFVRGIQSQGVAATPKHFAVNNQETDRFRVSAQVDERTLREIYLSAFEHVVTTAGPWALMSSYNQVNGVPASENPHLLREILREEWGFDGVVMSDWGAVSDRVAALAAGLDLEMPPSSTDDQIAAATGSGIISRERLEQVHQRLHLLAERTAGVRSHTPSMTVDVEAGDRVAQQAARESAVLLTNNGVLPLAAPALDNIAVIGEFARTPRYQGSGSSQVVPTRLSTVLETLRESAGDRVSFAPGFTLDGSGDKDQLGQEAVDLARNASVALVFVGLPAGSESEGFDRTHIDLPEEQTQLLDRLVKLDTPTVVVVSCGSVVSLGSWSDQADAVVMGWLLGQAGGKATVDLLTGAASPSGRLTETIPLSLTDTPAYLNFPGQDGVVVYGEGLHVGYRYYDTMDRPVRFPFGHGLTYTTFEYGAASVTATGTNSATVEFSVTNTGARPGSEVAQVYVAANDRTRPRHELRGYQKVFLDPGESITCRVELDSRAFSEWNAQHAMWVVPGREWTLEVGASSRDIRSTASFTTKAQPEALPLQDLSTVGEWLAHPVGSTLIAPLIAAIGDKVDVTSLDPTLYKMFEQMPLVKLTAWGQGFTREMYDGMLSQANAQQAPGA</sequence>
<dbReference type="InterPro" id="IPR002772">
    <property type="entry name" value="Glyco_hydro_3_C"/>
</dbReference>
<dbReference type="PRINTS" id="PR00133">
    <property type="entry name" value="GLHYDRLASE3"/>
</dbReference>
<accession>A0ABW2AY51</accession>
<evidence type="ECO:0000313" key="7">
    <source>
        <dbReference type="EMBL" id="MFC6715446.1"/>
    </source>
</evidence>
<dbReference type="InterPro" id="IPR019800">
    <property type="entry name" value="Glyco_hydro_3_AS"/>
</dbReference>
<reference evidence="8" key="1">
    <citation type="journal article" date="2019" name="Int. J. Syst. Evol. Microbiol.">
        <title>The Global Catalogue of Microorganisms (GCM) 10K type strain sequencing project: providing services to taxonomists for standard genome sequencing and annotation.</title>
        <authorList>
            <consortium name="The Broad Institute Genomics Platform"/>
            <consortium name="The Broad Institute Genome Sequencing Center for Infectious Disease"/>
            <person name="Wu L."/>
            <person name="Ma J."/>
        </authorList>
    </citation>
    <scope>NUCLEOTIDE SEQUENCE [LARGE SCALE GENOMIC DNA]</scope>
    <source>
        <strain evidence="8">NBRC 106593</strain>
    </source>
</reference>
<dbReference type="SUPFAM" id="SSF52279">
    <property type="entry name" value="Beta-D-glucan exohydrolase, C-terminal domain"/>
    <property type="match status" value="1"/>
</dbReference>
<dbReference type="Pfam" id="PF01915">
    <property type="entry name" value="Glyco_hydro_3_C"/>
    <property type="match status" value="1"/>
</dbReference>
<keyword evidence="3" id="KW-0119">Carbohydrate metabolism</keyword>
<keyword evidence="4" id="KW-0326">Glycosidase</keyword>
<dbReference type="PANTHER" id="PTHR42715:SF10">
    <property type="entry name" value="BETA-GLUCOSIDASE"/>
    <property type="match status" value="1"/>
</dbReference>
<gene>
    <name evidence="7" type="ORF">ACFQBT_17140</name>
</gene>
<feature type="domain" description="Fibronectin type III-like" evidence="6">
    <location>
        <begin position="577"/>
        <end position="645"/>
    </location>
</feature>
<keyword evidence="2 4" id="KW-0378">Hydrolase</keyword>
<dbReference type="Pfam" id="PF00933">
    <property type="entry name" value="Glyco_hydro_3"/>
    <property type="match status" value="1"/>
</dbReference>
<dbReference type="PROSITE" id="PS00775">
    <property type="entry name" value="GLYCOSYL_HYDROL_F3"/>
    <property type="match status" value="1"/>
</dbReference>
<dbReference type="Gene3D" id="2.60.40.10">
    <property type="entry name" value="Immunoglobulins"/>
    <property type="match status" value="1"/>
</dbReference>